<evidence type="ECO:0000313" key="4">
    <source>
        <dbReference type="EMBL" id="GEL95440.1"/>
    </source>
</evidence>
<evidence type="ECO:0000256" key="2">
    <source>
        <dbReference type="PIRSR" id="PIRSR613078-2"/>
    </source>
</evidence>
<dbReference type="InterPro" id="IPR029033">
    <property type="entry name" value="His_PPase_superfam"/>
</dbReference>
<dbReference type="InterPro" id="IPR013078">
    <property type="entry name" value="His_Pase_superF_clade-1"/>
</dbReference>
<feature type="compositionally biased region" description="Acidic residues" evidence="3">
    <location>
        <begin position="224"/>
        <end position="234"/>
    </location>
</feature>
<dbReference type="AlphaFoldDB" id="A0A511JBS7"/>
<dbReference type="RefSeq" id="WP_146843088.1">
    <property type="nucleotide sequence ID" value="NZ_BJWG01000009.1"/>
</dbReference>
<dbReference type="SUPFAM" id="SSF53254">
    <property type="entry name" value="Phosphoglycerate mutase-like"/>
    <property type="match status" value="1"/>
</dbReference>
<dbReference type="GO" id="GO:0005737">
    <property type="term" value="C:cytoplasm"/>
    <property type="evidence" value="ECO:0007669"/>
    <property type="project" value="TreeGrafter"/>
</dbReference>
<feature type="binding site" evidence="2">
    <location>
        <begin position="10"/>
        <end position="17"/>
    </location>
    <ligand>
        <name>substrate</name>
    </ligand>
</feature>
<dbReference type="SMART" id="SM00855">
    <property type="entry name" value="PGAM"/>
    <property type="match status" value="1"/>
</dbReference>
<feature type="active site" description="Proton donor/acceptor" evidence="1">
    <location>
        <position position="85"/>
    </location>
</feature>
<reference evidence="4 5" key="1">
    <citation type="submission" date="2019-07" db="EMBL/GenBank/DDBJ databases">
        <title>Whole genome shotgun sequence of Cellulomonas composti NBRC 100758.</title>
        <authorList>
            <person name="Hosoyama A."/>
            <person name="Uohara A."/>
            <person name="Ohji S."/>
            <person name="Ichikawa N."/>
        </authorList>
    </citation>
    <scope>NUCLEOTIDE SEQUENCE [LARGE SCALE GENOMIC DNA]</scope>
    <source>
        <strain evidence="4 5">NBRC 100758</strain>
    </source>
</reference>
<dbReference type="PANTHER" id="PTHR48100">
    <property type="entry name" value="BROAD-SPECIFICITY PHOSPHATASE YOR283W-RELATED"/>
    <property type="match status" value="1"/>
</dbReference>
<dbReference type="Gene3D" id="3.40.50.1240">
    <property type="entry name" value="Phosphoglycerate mutase-like"/>
    <property type="match status" value="1"/>
</dbReference>
<sequence>MTAGRLVLWRHGRTAYNASARLQGQVDIPLDDVGRWQARVAATTLLAAHTPTHVVSSDLGRAADTARILAQAAGLVVTFDARLKERAFGEWEGLTGAEIHERWPDDYAVWTAGGEPQRVGAESRADVAARTGEAIEEHAAALDRSDLLVVVSHGAAIGSAVAELLGMPANWRWITGMHNAHWAELVPSAAGTEPRWRLAGYNLGPVGASSDWNAGPDHPTEQDRDADEETRDPR</sequence>
<evidence type="ECO:0000256" key="3">
    <source>
        <dbReference type="SAM" id="MobiDB-lite"/>
    </source>
</evidence>
<comment type="caution">
    <text evidence="4">The sequence shown here is derived from an EMBL/GenBank/DDBJ whole genome shotgun (WGS) entry which is preliminary data.</text>
</comment>
<evidence type="ECO:0000313" key="5">
    <source>
        <dbReference type="Proteomes" id="UP000321720"/>
    </source>
</evidence>
<protein>
    <submittedName>
        <fullName evidence="4">Phosphoglycerate mutase</fullName>
    </submittedName>
</protein>
<dbReference type="Proteomes" id="UP000321720">
    <property type="component" value="Unassembled WGS sequence"/>
</dbReference>
<name>A0A511JBS7_9CELL</name>
<dbReference type="InterPro" id="IPR050275">
    <property type="entry name" value="PGM_Phosphatase"/>
</dbReference>
<feature type="binding site" evidence="2">
    <location>
        <position position="61"/>
    </location>
    <ligand>
        <name>substrate</name>
    </ligand>
</feature>
<accession>A0A511JBS7</accession>
<dbReference type="Pfam" id="PF00300">
    <property type="entry name" value="His_Phos_1"/>
    <property type="match status" value="1"/>
</dbReference>
<keyword evidence="5" id="KW-1185">Reference proteome</keyword>
<dbReference type="EMBL" id="BJWG01000009">
    <property type="protein sequence ID" value="GEL95440.1"/>
    <property type="molecule type" value="Genomic_DNA"/>
</dbReference>
<dbReference type="PANTHER" id="PTHR48100:SF62">
    <property type="entry name" value="GLUCOSYL-3-PHOSPHOGLYCERATE PHOSPHATASE"/>
    <property type="match status" value="1"/>
</dbReference>
<gene>
    <name evidence="4" type="ORF">CCO02nite_20980</name>
</gene>
<dbReference type="GO" id="GO:0016791">
    <property type="term" value="F:phosphatase activity"/>
    <property type="evidence" value="ECO:0007669"/>
    <property type="project" value="TreeGrafter"/>
</dbReference>
<dbReference type="OrthoDB" id="4697614at2"/>
<organism evidence="4 5">
    <name type="scientific">Cellulomonas composti</name>
    <dbReference type="NCBI Taxonomy" id="266130"/>
    <lineage>
        <taxon>Bacteria</taxon>
        <taxon>Bacillati</taxon>
        <taxon>Actinomycetota</taxon>
        <taxon>Actinomycetes</taxon>
        <taxon>Micrococcales</taxon>
        <taxon>Cellulomonadaceae</taxon>
        <taxon>Cellulomonas</taxon>
    </lineage>
</organism>
<feature type="region of interest" description="Disordered" evidence="3">
    <location>
        <begin position="207"/>
        <end position="234"/>
    </location>
</feature>
<evidence type="ECO:0000256" key="1">
    <source>
        <dbReference type="PIRSR" id="PIRSR613078-1"/>
    </source>
</evidence>
<dbReference type="CDD" id="cd07067">
    <property type="entry name" value="HP_PGM_like"/>
    <property type="match status" value="1"/>
</dbReference>
<proteinExistence type="predicted"/>
<feature type="active site" description="Tele-phosphohistidine intermediate" evidence="1">
    <location>
        <position position="11"/>
    </location>
</feature>